<keyword evidence="7" id="KW-0732">Signal</keyword>
<evidence type="ECO:0000256" key="1">
    <source>
        <dbReference type="ARBA" id="ARBA00004370"/>
    </source>
</evidence>
<evidence type="ECO:0000256" key="6">
    <source>
        <dbReference type="ARBA" id="ARBA00023136"/>
    </source>
</evidence>
<comment type="caution">
    <text evidence="8">The sequence shown here is derived from an EMBL/GenBank/DDBJ whole genome shotgun (WGS) entry which is preliminary data.</text>
</comment>
<evidence type="ECO:0000256" key="3">
    <source>
        <dbReference type="ARBA" id="ARBA00022679"/>
    </source>
</evidence>
<gene>
    <name evidence="8" type="ORF">ST47_g6510</name>
</gene>
<dbReference type="GO" id="GO:0000030">
    <property type="term" value="F:mannosyltransferase activity"/>
    <property type="evidence" value="ECO:0007669"/>
    <property type="project" value="TreeGrafter"/>
</dbReference>
<dbReference type="Pfam" id="PF04488">
    <property type="entry name" value="Gly_transf_sug"/>
    <property type="match status" value="1"/>
</dbReference>
<keyword evidence="6" id="KW-0472">Membrane</keyword>
<dbReference type="PANTHER" id="PTHR32385:SF20">
    <property type="entry name" value="MANNOSYL PHOSPHORYLINOSITOL CERAMIDE SYNTHASE CSH1-RELATED"/>
    <property type="match status" value="1"/>
</dbReference>
<dbReference type="InterPro" id="IPR051706">
    <property type="entry name" value="Glycosyltransferase_domain"/>
</dbReference>
<dbReference type="Proteomes" id="UP000076837">
    <property type="component" value="Unassembled WGS sequence"/>
</dbReference>
<evidence type="ECO:0000256" key="7">
    <source>
        <dbReference type="SAM" id="SignalP"/>
    </source>
</evidence>
<reference evidence="8 9" key="1">
    <citation type="journal article" date="2016" name="Sci. Rep.">
        <title>Draft genome sequencing and secretome analysis of fungal phytopathogen Ascochyta rabiei provides insight into the necrotrophic effector repertoire.</title>
        <authorList>
            <person name="Verma S."/>
            <person name="Gazara R.K."/>
            <person name="Nizam S."/>
            <person name="Parween S."/>
            <person name="Chattopadhyay D."/>
            <person name="Verma P.K."/>
        </authorList>
    </citation>
    <scope>NUCLEOTIDE SEQUENCE [LARGE SCALE GENOMIC DNA]</scope>
    <source>
        <strain evidence="8 9">ArDII</strain>
    </source>
</reference>
<dbReference type="GO" id="GO:0016020">
    <property type="term" value="C:membrane"/>
    <property type="evidence" value="ECO:0007669"/>
    <property type="project" value="UniProtKB-SubCell"/>
</dbReference>
<evidence type="ECO:0000256" key="2">
    <source>
        <dbReference type="ARBA" id="ARBA00009003"/>
    </source>
</evidence>
<dbReference type="PANTHER" id="PTHR32385">
    <property type="entry name" value="MANNOSYL PHOSPHORYLINOSITOL CERAMIDE SYNTHASE"/>
    <property type="match status" value="1"/>
</dbReference>
<keyword evidence="5" id="KW-1133">Transmembrane helix</keyword>
<evidence type="ECO:0000313" key="9">
    <source>
        <dbReference type="Proteomes" id="UP000076837"/>
    </source>
</evidence>
<evidence type="ECO:0000256" key="5">
    <source>
        <dbReference type="ARBA" id="ARBA00022989"/>
    </source>
</evidence>
<evidence type="ECO:0000313" key="8">
    <source>
        <dbReference type="EMBL" id="KZM22351.1"/>
    </source>
</evidence>
<dbReference type="InterPro" id="IPR007577">
    <property type="entry name" value="GlycoTrfase_DXD_sugar-bd_CS"/>
</dbReference>
<evidence type="ECO:0000256" key="4">
    <source>
        <dbReference type="ARBA" id="ARBA00022692"/>
    </source>
</evidence>
<dbReference type="InterPro" id="IPR029044">
    <property type="entry name" value="Nucleotide-diphossugar_trans"/>
</dbReference>
<feature type="chain" id="PRO_5007841967" description="Transferase" evidence="7">
    <location>
        <begin position="26"/>
        <end position="407"/>
    </location>
</feature>
<feature type="signal peptide" evidence="7">
    <location>
        <begin position="1"/>
        <end position="25"/>
    </location>
</feature>
<dbReference type="Gene3D" id="3.90.550.20">
    <property type="match status" value="1"/>
</dbReference>
<name>A0A163CBW6_DIDRA</name>
<keyword evidence="3" id="KW-0808">Transferase</keyword>
<keyword evidence="4" id="KW-0812">Transmembrane</keyword>
<dbReference type="EMBL" id="JYNV01000218">
    <property type="protein sequence ID" value="KZM22351.1"/>
    <property type="molecule type" value="Genomic_DNA"/>
</dbReference>
<proteinExistence type="inferred from homology"/>
<keyword evidence="9" id="KW-1185">Reference proteome</keyword>
<dbReference type="SUPFAM" id="SSF53448">
    <property type="entry name" value="Nucleotide-diphospho-sugar transferases"/>
    <property type="match status" value="1"/>
</dbReference>
<evidence type="ECO:0008006" key="10">
    <source>
        <dbReference type="Google" id="ProtNLM"/>
    </source>
</evidence>
<dbReference type="AlphaFoldDB" id="A0A163CBW6"/>
<comment type="similarity">
    <text evidence="2">Belongs to the glycosyltransferase 32 family.</text>
</comment>
<dbReference type="GO" id="GO:0051999">
    <property type="term" value="P:mannosyl-inositol phosphorylceramide biosynthetic process"/>
    <property type="evidence" value="ECO:0007669"/>
    <property type="project" value="TreeGrafter"/>
</dbReference>
<sequence length="407" mass="46796">MRTRTALAKVCLLASLLVATYHIRCQYIFQRALSNLYITFDDFPQSYTTALNASRTEGDALIDLDYNASFASPRIPRIIHFIYFANLYHLHDGSPTLPTTSRSHAPELCRKFNPTYTIRIWNETEAQSFIEEEYAWFLPTYSAYKHPIQRVDALKYFALYHFGGVYMDLDIACRRPLDPLLQFPAWFPEASPLGVNNDLMASMPRHPILLDMTSALAWRNQNLLFPYLTIFWSTGPQFASDVLKAWRWKYGARMGGHDTASFRVLPQMFYSEDYTFFGHSPGGTWHGGDVAAVLWLVDRPDYERHEASENKVDYESANKKSIAGLTLHRLPMFESVMYACWTNLMLDDPNQMDELLHYSRDNELQRLLRLLVEVHLDIDDYLEESVPDSLGACSNCAGGGYAYGYVD</sequence>
<accession>A0A163CBW6</accession>
<comment type="subcellular location">
    <subcellularLocation>
        <location evidence="1">Membrane</location>
    </subcellularLocation>
</comment>
<organism evidence="8 9">
    <name type="scientific">Didymella rabiei</name>
    <name type="common">Chickpea ascochyta blight fungus</name>
    <name type="synonym">Mycosphaerella rabiei</name>
    <dbReference type="NCBI Taxonomy" id="5454"/>
    <lineage>
        <taxon>Eukaryota</taxon>
        <taxon>Fungi</taxon>
        <taxon>Dikarya</taxon>
        <taxon>Ascomycota</taxon>
        <taxon>Pezizomycotina</taxon>
        <taxon>Dothideomycetes</taxon>
        <taxon>Pleosporomycetidae</taxon>
        <taxon>Pleosporales</taxon>
        <taxon>Pleosporineae</taxon>
        <taxon>Didymellaceae</taxon>
        <taxon>Ascochyta</taxon>
    </lineage>
</organism>
<protein>
    <recommendedName>
        <fullName evidence="10">Transferase</fullName>
    </recommendedName>
</protein>